<dbReference type="GO" id="GO:0004623">
    <property type="term" value="F:phospholipase A2 activity"/>
    <property type="evidence" value="ECO:0007669"/>
    <property type="project" value="TreeGrafter"/>
</dbReference>
<dbReference type="GeneID" id="28722068"/>
<organism evidence="3 4">
    <name type="scientific">Eremothecium sinecaudum</name>
    <dbReference type="NCBI Taxonomy" id="45286"/>
    <lineage>
        <taxon>Eukaryota</taxon>
        <taxon>Fungi</taxon>
        <taxon>Dikarya</taxon>
        <taxon>Ascomycota</taxon>
        <taxon>Saccharomycotina</taxon>
        <taxon>Saccharomycetes</taxon>
        <taxon>Saccharomycetales</taxon>
        <taxon>Saccharomycetaceae</taxon>
        <taxon>Eremothecium</taxon>
    </lineage>
</organism>
<feature type="domain" description="AB hydrolase-1" evidence="2">
    <location>
        <begin position="138"/>
        <end position="416"/>
    </location>
</feature>
<dbReference type="PANTHER" id="PTHR42886:SF29">
    <property type="entry name" value="PUMMELIG, ISOFORM A"/>
    <property type="match status" value="1"/>
</dbReference>
<dbReference type="GO" id="GO:0035965">
    <property type="term" value="P:cardiolipin acyl-chain remodeling"/>
    <property type="evidence" value="ECO:0007669"/>
    <property type="project" value="TreeGrafter"/>
</dbReference>
<dbReference type="GO" id="GO:0005743">
    <property type="term" value="C:mitochondrial inner membrane"/>
    <property type="evidence" value="ECO:0007669"/>
    <property type="project" value="TreeGrafter"/>
</dbReference>
<dbReference type="InterPro" id="IPR000073">
    <property type="entry name" value="AB_hydrolase_1"/>
</dbReference>
<proteinExistence type="inferred from homology"/>
<evidence type="ECO:0000259" key="2">
    <source>
        <dbReference type="Pfam" id="PF00561"/>
    </source>
</evidence>
<dbReference type="GO" id="GO:0006654">
    <property type="term" value="P:phosphatidic acid biosynthetic process"/>
    <property type="evidence" value="ECO:0007669"/>
    <property type="project" value="TreeGrafter"/>
</dbReference>
<evidence type="ECO:0000313" key="4">
    <source>
        <dbReference type="Proteomes" id="UP000243052"/>
    </source>
</evidence>
<dbReference type="OrthoDB" id="7457040at2759"/>
<name>A0A120K104_9SACH</name>
<reference evidence="3 4" key="1">
    <citation type="submission" date="2016-01" db="EMBL/GenBank/DDBJ databases">
        <title>Genome sequence of the yeast Holleya sinecauda.</title>
        <authorList>
            <person name="Dietrich F.S."/>
        </authorList>
    </citation>
    <scope>NUCLEOTIDE SEQUENCE [LARGE SCALE GENOMIC DNA]</scope>
    <source>
        <strain evidence="3 4">ATCC 58844</strain>
    </source>
</reference>
<dbReference type="Gene3D" id="3.40.50.1820">
    <property type="entry name" value="alpha/beta hydrolase"/>
    <property type="match status" value="1"/>
</dbReference>
<dbReference type="GO" id="GO:0042171">
    <property type="term" value="F:lysophosphatidic acid acyltransferase activity"/>
    <property type="evidence" value="ECO:0007669"/>
    <property type="project" value="TreeGrafter"/>
</dbReference>
<dbReference type="InterPro" id="IPR029058">
    <property type="entry name" value="AB_hydrolase_fold"/>
</dbReference>
<dbReference type="RefSeq" id="XP_017985880.1">
    <property type="nucleotide sequence ID" value="XM_018130024.1"/>
</dbReference>
<evidence type="ECO:0000256" key="1">
    <source>
        <dbReference type="ARBA" id="ARBA00038097"/>
    </source>
</evidence>
<accession>A0A120K104</accession>
<dbReference type="PANTHER" id="PTHR42886">
    <property type="entry name" value="RE40534P-RELATED"/>
    <property type="match status" value="1"/>
</dbReference>
<dbReference type="Pfam" id="PF00561">
    <property type="entry name" value="Abhydrolase_1"/>
    <property type="match status" value="1"/>
</dbReference>
<evidence type="ECO:0000313" key="3">
    <source>
        <dbReference type="EMBL" id="AMD18884.1"/>
    </source>
</evidence>
<dbReference type="GO" id="GO:0055088">
    <property type="term" value="P:lipid homeostasis"/>
    <property type="evidence" value="ECO:0007669"/>
    <property type="project" value="TreeGrafter"/>
</dbReference>
<dbReference type="EMBL" id="CP014242">
    <property type="protein sequence ID" value="AMD18884.1"/>
    <property type="molecule type" value="Genomic_DNA"/>
</dbReference>
<keyword evidence="4" id="KW-1185">Reference proteome</keyword>
<dbReference type="Proteomes" id="UP000243052">
    <property type="component" value="Chromosome ii"/>
</dbReference>
<dbReference type="AlphaFoldDB" id="A0A120K104"/>
<gene>
    <name evidence="3" type="ORF">AW171_hschr2407</name>
</gene>
<protein>
    <submittedName>
        <fullName evidence="3">HBL018Wp</fullName>
    </submittedName>
</protein>
<sequence length="436" mass="50464">MGSTLLPSIYRISRSIVTSSLKLTGSFFNQTSQFKYYTTSNAPSDTSYPIQPRTIPFPKIFQNLSRIFPRPLSSSWDDYRAFKTNEALLQEDLLSTVPFYPDSADGKIGQIIKTPIDDENYINEFCITPLNPNSDRMNHLVFIHGYGAGLGFFIKNFETLPLLDDSWTIHVVDMPGYGFSSRKPFPFDIRKHTLSAVEQWFVDRFELWFQKRGLAENSDRNLLVAHSMGAYFSALYAHRHPKRFKKLIMCSPAGVFLRKLIDEPQSWFVKLWDRNVSPFSLIRNSGRWGSKIASAWSYRRFGRLLDDGTELGATQFEALHRYSYAIFNRPGSGEYMLSFVLQCGANPRHPLLTRFFSEQPSEEYTADCDWLWLYGDRDWMDYHGGELASKFINEHKKNSSDIKVVPDAGHHLYFDNYEYFNELLVNEMRNVMKGAS</sequence>
<comment type="similarity">
    <text evidence="1">Belongs to the peptidase S33 family. ABHD4/ABHD5 subfamily.</text>
</comment>
<dbReference type="STRING" id="45286.A0A120K104"/>
<dbReference type="SUPFAM" id="SSF53474">
    <property type="entry name" value="alpha/beta-Hydrolases"/>
    <property type="match status" value="1"/>
</dbReference>